<feature type="transmembrane region" description="Helical" evidence="1">
    <location>
        <begin position="96"/>
        <end position="115"/>
    </location>
</feature>
<name>A0A2M7QDC5_9BACT</name>
<dbReference type="Proteomes" id="UP000230108">
    <property type="component" value="Unassembled WGS sequence"/>
</dbReference>
<keyword evidence="1" id="KW-0812">Transmembrane</keyword>
<dbReference type="AlphaFoldDB" id="A0A2M7QDC5"/>
<accession>A0A2M7QDC5</accession>
<feature type="transmembrane region" description="Helical" evidence="1">
    <location>
        <begin position="353"/>
        <end position="372"/>
    </location>
</feature>
<feature type="transmembrane region" description="Helical" evidence="1">
    <location>
        <begin position="328"/>
        <end position="347"/>
    </location>
</feature>
<dbReference type="EMBL" id="PFLF01000042">
    <property type="protein sequence ID" value="PIY69224.1"/>
    <property type="molecule type" value="Genomic_DNA"/>
</dbReference>
<evidence type="ECO:0000313" key="2">
    <source>
        <dbReference type="EMBL" id="PIY69224.1"/>
    </source>
</evidence>
<evidence type="ECO:0000256" key="1">
    <source>
        <dbReference type="SAM" id="Phobius"/>
    </source>
</evidence>
<keyword evidence="1" id="KW-1133">Transmembrane helix</keyword>
<feature type="transmembrane region" description="Helical" evidence="1">
    <location>
        <begin position="159"/>
        <end position="176"/>
    </location>
</feature>
<proteinExistence type="predicted"/>
<reference evidence="3" key="1">
    <citation type="submission" date="2017-09" db="EMBL/GenBank/DDBJ databases">
        <title>Depth-based differentiation of microbial function through sediment-hosted aquifers and enrichment of novel symbionts in the deep terrestrial subsurface.</title>
        <authorList>
            <person name="Probst A.J."/>
            <person name="Ladd B."/>
            <person name="Jarett J.K."/>
            <person name="Geller-Mcgrath D.E."/>
            <person name="Sieber C.M.K."/>
            <person name="Emerson J.B."/>
            <person name="Anantharaman K."/>
            <person name="Thomas B.C."/>
            <person name="Malmstrom R."/>
            <person name="Stieglmeier M."/>
            <person name="Klingl A."/>
            <person name="Woyke T."/>
            <person name="Ryan C.M."/>
            <person name="Banfield J.F."/>
        </authorList>
    </citation>
    <scope>NUCLEOTIDE SEQUENCE [LARGE SCALE GENOMIC DNA]</scope>
</reference>
<feature type="transmembrane region" description="Helical" evidence="1">
    <location>
        <begin position="70"/>
        <end position="89"/>
    </location>
</feature>
<protein>
    <recommendedName>
        <fullName evidence="4">Glycosyltransferase RgtA/B/C/D-like domain-containing protein</fullName>
    </recommendedName>
</protein>
<evidence type="ECO:0000313" key="3">
    <source>
        <dbReference type="Proteomes" id="UP000230108"/>
    </source>
</evidence>
<feature type="transmembrane region" description="Helical" evidence="1">
    <location>
        <begin position="130"/>
        <end position="147"/>
    </location>
</feature>
<organism evidence="2 3">
    <name type="scientific">Candidatus Roizmanbacteria bacterium CG_4_10_14_0_8_um_filter_39_9</name>
    <dbReference type="NCBI Taxonomy" id="1974829"/>
    <lineage>
        <taxon>Bacteria</taxon>
        <taxon>Candidatus Roizmaniibacteriota</taxon>
    </lineage>
</organism>
<keyword evidence="1" id="KW-0472">Membrane</keyword>
<gene>
    <name evidence="2" type="ORF">COY90_01690</name>
</gene>
<sequence>MIMIKLTMLKRHWIFFLMLVIFLLLLAKNPFSVRTLIPNLEPYPDTIHYINPALSFIQGHGLRIWREGRGLMTTVPPLYTIFLVPLFLIKQDARMFYFTNVILALFSYLFFYLIINRLTYEVRRHNEKTASVLIGTTLFIYVTNYFIYWYPTLAMSENLTLFLFMGGVYLLTLPTTRKNIILAGLTAVAFYITKYASIPLTGTYFLSYGVKIIIEKGDKLKNVLILILVSAFVFLAYSLWEWQTKGSTLLMTLIGVFLPQKGSTIFSSGSWFSLNYAAKNLPRYIHALFGGYAAPFLWDQTPIVPKMVGTLGLTGLILGGLSKKTRFLSISLSSILLSSILFMSTFYSFDMRYLNFAIPTLMIGFVMFWMLIIERLDPRPSPKMTGKNTLFKLGSIVIPVKTGIQSAITLFLCFLFLYYSATNFIRIKSQISINLRYAETPWYYLSIIKMNEYFSTLPETEKKPVVISSVIPYYIDFYSNKTYDLLPLSKHQEFRNHKTEAWGNHDYADLLKIYEEYLSRGYNVYVDNYGLGNEKVLQDDHTLIHRTFKTELVSEGCLGACNIWKLHLK</sequence>
<evidence type="ECO:0008006" key="4">
    <source>
        <dbReference type="Google" id="ProtNLM"/>
    </source>
</evidence>
<feature type="transmembrane region" description="Helical" evidence="1">
    <location>
        <begin position="188"/>
        <end position="210"/>
    </location>
</feature>
<feature type="transmembrane region" description="Helical" evidence="1">
    <location>
        <begin position="222"/>
        <end position="240"/>
    </location>
</feature>
<comment type="caution">
    <text evidence="2">The sequence shown here is derived from an EMBL/GenBank/DDBJ whole genome shotgun (WGS) entry which is preliminary data.</text>
</comment>
<feature type="transmembrane region" description="Helical" evidence="1">
    <location>
        <begin position="393"/>
        <end position="419"/>
    </location>
</feature>